<dbReference type="AlphaFoldDB" id="E0S728"/>
<dbReference type="OrthoDB" id="2193951at2759"/>
<gene>
    <name evidence="2" type="ORF">Eint_050070</name>
</gene>
<dbReference type="EMBL" id="CP001946">
    <property type="protein sequence ID" value="ADM11456.1"/>
    <property type="molecule type" value="Genomic_DNA"/>
</dbReference>
<reference evidence="2 3" key="2">
    <citation type="journal article" date="2012" name="Proc. Natl. Acad. Sci. U.S.A.">
        <title>Gain and loss of multiple functionally related, horizontally transferred genes in the reduced genomes of two microsporidian parasites.</title>
        <authorList>
            <person name="Pombert J.-F."/>
            <person name="Selman M."/>
            <person name="Burki F."/>
            <person name="Bardell F.T."/>
            <person name="Farinelli L."/>
            <person name="Solter L.F."/>
            <person name="Whitman D.W."/>
            <person name="Weiss L.M."/>
            <person name="Corradi N."/>
            <person name="Keeling P.J."/>
        </authorList>
    </citation>
    <scope>NUCLEOTIDE SEQUENCE [LARGE SCALE GENOMIC DNA]</scope>
    <source>
        <strain evidence="2 3">ATCC 50506</strain>
    </source>
</reference>
<accession>E0S728</accession>
<reference evidence="2 3" key="1">
    <citation type="journal article" date="2010" name="Nat. Commun.">
        <title>The complete sequence of the smallest known nuclear genome from the microsporidian Encephalitozoon intestinalis.</title>
        <authorList>
            <person name="Corradi N."/>
            <person name="Pombert J.-F."/>
            <person name="Farinelli L."/>
            <person name="Didier E.S."/>
            <person name="Keeling P.J."/>
        </authorList>
    </citation>
    <scope>NUCLEOTIDE SEQUENCE [LARGE SCALE GENOMIC DNA]</scope>
    <source>
        <strain evidence="2 3">ATCC 50506</strain>
    </source>
</reference>
<keyword evidence="3" id="KW-1185">Reference proteome</keyword>
<sequence length="120" mass="14428">MKQTSIYKPSCVFLFNSGMNVGLRSLYFIFISMAFMLMKCRCIHHSHSYGHSMHNRRWHHRDLRGWRHPVVERNAYAYRRRTPAYNGREMITLEELRKPNVPIIVPYEVTPKQVLTLLRH</sequence>
<dbReference type="GeneID" id="9699135"/>
<evidence type="ECO:0000313" key="2">
    <source>
        <dbReference type="EMBL" id="ADM11456.1"/>
    </source>
</evidence>
<organism evidence="2 3">
    <name type="scientific">Encephalitozoon intestinalis (strain ATCC 50506)</name>
    <name type="common">Microsporidian parasite</name>
    <name type="synonym">Septata intestinalis</name>
    <dbReference type="NCBI Taxonomy" id="876142"/>
    <lineage>
        <taxon>Eukaryota</taxon>
        <taxon>Fungi</taxon>
        <taxon>Fungi incertae sedis</taxon>
        <taxon>Microsporidia</taxon>
        <taxon>Unikaryonidae</taxon>
        <taxon>Encephalitozoon</taxon>
    </lineage>
</organism>
<proteinExistence type="predicted"/>
<dbReference type="HOGENOM" id="CLU_166269_0_0_1"/>
<protein>
    <submittedName>
        <fullName evidence="2">Uncharacterized protein</fullName>
    </submittedName>
</protein>
<keyword evidence="1" id="KW-0472">Membrane</keyword>
<name>E0S728_ENCIT</name>
<dbReference type="Proteomes" id="UP000002313">
    <property type="component" value="Chromosome V"/>
</dbReference>
<dbReference type="RefSeq" id="XP_003072816.1">
    <property type="nucleotide sequence ID" value="XM_003072770.1"/>
</dbReference>
<dbReference type="KEGG" id="ein:Eint_050070"/>
<feature type="transmembrane region" description="Helical" evidence="1">
    <location>
        <begin position="21"/>
        <end position="38"/>
    </location>
</feature>
<keyword evidence="1" id="KW-1133">Transmembrane helix</keyword>
<evidence type="ECO:0000313" key="3">
    <source>
        <dbReference type="Proteomes" id="UP000002313"/>
    </source>
</evidence>
<dbReference type="VEuPathDB" id="MicrosporidiaDB:Eint_050070"/>
<evidence type="ECO:0000256" key="1">
    <source>
        <dbReference type="SAM" id="Phobius"/>
    </source>
</evidence>
<keyword evidence="1" id="KW-0812">Transmembrane</keyword>